<dbReference type="Proteomes" id="UP000284375">
    <property type="component" value="Unassembled WGS sequence"/>
</dbReference>
<protein>
    <recommendedName>
        <fullName evidence="2">R3H-associated N-terminal domain-containing protein</fullName>
    </recommendedName>
</protein>
<dbReference type="AlphaFoldDB" id="A0A423WFN3"/>
<evidence type="ECO:0000313" key="3">
    <source>
        <dbReference type="EMBL" id="ROW02252.1"/>
    </source>
</evidence>
<feature type="region of interest" description="Disordered" evidence="1">
    <location>
        <begin position="1"/>
        <end position="39"/>
    </location>
</feature>
<accession>A0A423WFN3</accession>
<gene>
    <name evidence="3" type="ORF">VSDG_02542</name>
</gene>
<feature type="domain" description="R3H-associated N-terminal" evidence="2">
    <location>
        <begin position="123"/>
        <end position="230"/>
    </location>
</feature>
<dbReference type="Pfam" id="PF13902">
    <property type="entry name" value="R3H-assoc"/>
    <property type="match status" value="1"/>
</dbReference>
<comment type="caution">
    <text evidence="3">The sequence shown here is derived from an EMBL/GenBank/DDBJ whole genome shotgun (WGS) entry which is preliminary data.</text>
</comment>
<dbReference type="InterPro" id="IPR025952">
    <property type="entry name" value="R3H-assoc_dom"/>
</dbReference>
<feature type="compositionally biased region" description="Pro residues" evidence="1">
    <location>
        <begin position="7"/>
        <end position="20"/>
    </location>
</feature>
<feature type="region of interest" description="Disordered" evidence="1">
    <location>
        <begin position="111"/>
        <end position="150"/>
    </location>
</feature>
<dbReference type="EMBL" id="LJZO01000005">
    <property type="protein sequence ID" value="ROW02252.1"/>
    <property type="molecule type" value="Genomic_DNA"/>
</dbReference>
<proteinExistence type="predicted"/>
<evidence type="ECO:0000256" key="1">
    <source>
        <dbReference type="SAM" id="MobiDB-lite"/>
    </source>
</evidence>
<dbReference type="OrthoDB" id="10256743at2759"/>
<feature type="compositionally biased region" description="Basic and acidic residues" evidence="1">
    <location>
        <begin position="126"/>
        <end position="145"/>
    </location>
</feature>
<evidence type="ECO:0000313" key="4">
    <source>
        <dbReference type="Proteomes" id="UP000284375"/>
    </source>
</evidence>
<feature type="compositionally biased region" description="Polar residues" evidence="1">
    <location>
        <begin position="29"/>
        <end position="39"/>
    </location>
</feature>
<organism evidence="3 4">
    <name type="scientific">Cytospora chrysosperma</name>
    <name type="common">Cytospora canker fungus</name>
    <name type="synonym">Sphaeria chrysosperma</name>
    <dbReference type="NCBI Taxonomy" id="252740"/>
    <lineage>
        <taxon>Eukaryota</taxon>
        <taxon>Fungi</taxon>
        <taxon>Dikarya</taxon>
        <taxon>Ascomycota</taxon>
        <taxon>Pezizomycotina</taxon>
        <taxon>Sordariomycetes</taxon>
        <taxon>Sordariomycetidae</taxon>
        <taxon>Diaporthales</taxon>
        <taxon>Cytosporaceae</taxon>
        <taxon>Cytospora</taxon>
    </lineage>
</organism>
<keyword evidence="4" id="KW-1185">Reference proteome</keyword>
<evidence type="ECO:0000259" key="2">
    <source>
        <dbReference type="Pfam" id="PF13902"/>
    </source>
</evidence>
<name>A0A423WFN3_CYTCH</name>
<reference evidence="3 4" key="1">
    <citation type="submission" date="2015-09" db="EMBL/GenBank/DDBJ databases">
        <title>Host preference determinants of Valsa canker pathogens revealed by comparative genomics.</title>
        <authorList>
            <person name="Yin Z."/>
            <person name="Huang L."/>
        </authorList>
    </citation>
    <scope>NUCLEOTIDE SEQUENCE [LARGE SCALE GENOMIC DNA]</scope>
    <source>
        <strain evidence="3 4">YSFL</strain>
    </source>
</reference>
<sequence length="414" mass="44925">MAIYSAVPPPDEAPPPPPQQQQPSQASANLQNVPQHFRSASGTIDIEAWTISALESLSVSSPTATGAATGTGAAAAPLSIPLDGPPQATRPVANARVTIAVGGDAAAAAAAAAPGAGITPPRRPPSRRDSMRRREALLKGKEGSRQRRRWDMKRLSDLPYVEPPLDEDYEPRPVYPVRHIPYHVAAFWDRGLRQQVEDKGAAAARGKKKMQMADGAAGKVPRDLRETVRRSPGIKGWVRSLEEPVRQFLAGQGGAGAGAACEADGFEDVGHDEDESDVSDDEVVFVGRKGAAAARDRTRPDGWKKAHREVHDRPIDRGMVFDSLEGDESGAFKYVSPPPPESLFRPLADESTAANRACRRWLTHSISDYYGLDSRSVTMGDPARRCVYIGMREADLRMAPQIRTELPRPLWELF</sequence>